<accession>A0A2P6PVC3</accession>
<dbReference type="PANTHER" id="PTHR11697:SF231">
    <property type="entry name" value="TTF-TYPE DOMAIN-CONTAINING PROTEIN"/>
    <property type="match status" value="1"/>
</dbReference>
<dbReference type="InterPro" id="IPR012337">
    <property type="entry name" value="RNaseH-like_sf"/>
</dbReference>
<dbReference type="InterPro" id="IPR055298">
    <property type="entry name" value="AtLOH3-like"/>
</dbReference>
<dbReference type="OMA" id="DMMKVYE"/>
<name>A0A2P6PVC3_ROSCH</name>
<comment type="caution">
    <text evidence="2">The sequence shown here is derived from an EMBL/GenBank/DDBJ whole genome shotgun (WGS) entry which is preliminary data.</text>
</comment>
<dbReference type="Gramene" id="PRQ25884">
    <property type="protein sequence ID" value="PRQ25884"/>
    <property type="gene ID" value="RchiOBHm_Chr6g0288481"/>
</dbReference>
<dbReference type="STRING" id="74649.A0A2P6PVC3"/>
<evidence type="ECO:0000259" key="1">
    <source>
        <dbReference type="Pfam" id="PF14291"/>
    </source>
</evidence>
<dbReference type="EMBL" id="PDCK01000044">
    <property type="protein sequence ID" value="PRQ25884.1"/>
    <property type="molecule type" value="Genomic_DNA"/>
</dbReference>
<protein>
    <submittedName>
        <fullName evidence="2">Putative ribonuclease H-like domain-containing protein</fullName>
    </submittedName>
</protein>
<dbReference type="InterPro" id="IPR025398">
    <property type="entry name" value="DUF4371"/>
</dbReference>
<dbReference type="PANTHER" id="PTHR11697">
    <property type="entry name" value="GENERAL TRANSCRIPTION FACTOR 2-RELATED ZINC FINGER PROTEIN"/>
    <property type="match status" value="1"/>
</dbReference>
<dbReference type="Pfam" id="PF14291">
    <property type="entry name" value="DUF4371"/>
    <property type="match status" value="1"/>
</dbReference>
<sequence length="534" mass="61090">MGKDSDSFHKNAVRACDDLMKQPQHIQNVVENYTSKQIADNRLRVKTSIEAVQWLAFQGCAFRGHDESVDSINPGNFVKLLELLASYNEKVAEDILQNAPRNASYTSPKIQKQMLQAFSVRVKKAIREEIDNSKFCIIVDEVHDESKKEQMAIVLRFVDKDGFIREPFFGLVHVSDTKASTLQKAIYSVLSNHNLDIQNIRGQGHDGASNMGGEWNGLQALILKDCPYAYYVHCLAHRLQLALVAASREVIPIQKFFTKLTFIVNILGASCKRNDEFQSAQVEEIAYLTSIDELETGRGLNQIGTLQCTRDTRWSSHFKSISSLRQRFSLTCQVLLNIIEEGKRPQAGDADLAYESMTLYQFVFIFMEEIMENTNELCLALQSQSQDILNAMSLVSSTKTFIQKLRDDGWDTLFAKVNSFCEARNIDIPDMNARYVGRGGRARHQQDDWTIQHYYQVDIFYAVIDSQLQELSNRFNEHAVELLTLSSALDPIEISKCFKIDAICQLVEKFYPHDFADHEKLQLKKHLEFFEYDV</sequence>
<gene>
    <name evidence="2" type="ORF">RchiOBHm_Chr6g0288481</name>
</gene>
<dbReference type="Proteomes" id="UP000238479">
    <property type="component" value="Chromosome 6"/>
</dbReference>
<organism evidence="2 3">
    <name type="scientific">Rosa chinensis</name>
    <name type="common">China rose</name>
    <dbReference type="NCBI Taxonomy" id="74649"/>
    <lineage>
        <taxon>Eukaryota</taxon>
        <taxon>Viridiplantae</taxon>
        <taxon>Streptophyta</taxon>
        <taxon>Embryophyta</taxon>
        <taxon>Tracheophyta</taxon>
        <taxon>Spermatophyta</taxon>
        <taxon>Magnoliopsida</taxon>
        <taxon>eudicotyledons</taxon>
        <taxon>Gunneridae</taxon>
        <taxon>Pentapetalae</taxon>
        <taxon>rosids</taxon>
        <taxon>fabids</taxon>
        <taxon>Rosales</taxon>
        <taxon>Rosaceae</taxon>
        <taxon>Rosoideae</taxon>
        <taxon>Rosoideae incertae sedis</taxon>
        <taxon>Rosa</taxon>
    </lineage>
</organism>
<proteinExistence type="predicted"/>
<dbReference type="AlphaFoldDB" id="A0A2P6PVC3"/>
<dbReference type="SUPFAM" id="SSF53098">
    <property type="entry name" value="Ribonuclease H-like"/>
    <property type="match status" value="1"/>
</dbReference>
<feature type="domain" description="DUF4371" evidence="1">
    <location>
        <begin position="2"/>
        <end position="217"/>
    </location>
</feature>
<keyword evidence="3" id="KW-1185">Reference proteome</keyword>
<evidence type="ECO:0000313" key="2">
    <source>
        <dbReference type="EMBL" id="PRQ25884.1"/>
    </source>
</evidence>
<evidence type="ECO:0000313" key="3">
    <source>
        <dbReference type="Proteomes" id="UP000238479"/>
    </source>
</evidence>
<reference evidence="2 3" key="1">
    <citation type="journal article" date="2018" name="Nat. Genet.">
        <title>The Rosa genome provides new insights in the design of modern roses.</title>
        <authorList>
            <person name="Bendahmane M."/>
        </authorList>
    </citation>
    <scope>NUCLEOTIDE SEQUENCE [LARGE SCALE GENOMIC DNA]</scope>
    <source>
        <strain evidence="3">cv. Old Blush</strain>
    </source>
</reference>